<dbReference type="EMBL" id="SMGG01000004">
    <property type="protein sequence ID" value="TCK60574.1"/>
    <property type="molecule type" value="Genomic_DNA"/>
</dbReference>
<dbReference type="RefSeq" id="WP_132873371.1">
    <property type="nucleotide sequence ID" value="NZ_JAJUHT010000001.1"/>
</dbReference>
<accession>A0A4R1K8F2</accession>
<dbReference type="Proteomes" id="UP000294614">
    <property type="component" value="Unassembled WGS sequence"/>
</dbReference>
<evidence type="ECO:0000259" key="1">
    <source>
        <dbReference type="SMART" id="SM00287"/>
    </source>
</evidence>
<sequence>MPLIRTKPFILLIIFALLMSGCGTKAKFRSYDRQLDDIRSDVRNIRLITDQMRNELVTLKTSVDVVGENIDRQSKDIEVAKKNQQLLVETLDVMKETVLKLETATIPDKKEEIAKAVKEADSTQINVVTKKENGVTKIQPLVKPVPEPDKGGRKYTTGVNIDTTKTGFGYVVKDGVILWKAPTKNSDVQEVLIAWQQVTILGAVKNEGDNWLRIKTQDYTGFVDSKFVISSE</sequence>
<gene>
    <name evidence="2" type="ORF">C8D98_1452</name>
</gene>
<protein>
    <recommendedName>
        <fullName evidence="1">SH3b domain-containing protein</fullName>
    </recommendedName>
</protein>
<dbReference type="PROSITE" id="PS51257">
    <property type="entry name" value="PROKAR_LIPOPROTEIN"/>
    <property type="match status" value="1"/>
</dbReference>
<name>A0A4R1K8F2_9BACT</name>
<dbReference type="InterPro" id="IPR003646">
    <property type="entry name" value="SH3-like_bac-type"/>
</dbReference>
<reference evidence="2 3" key="1">
    <citation type="submission" date="2019-03" db="EMBL/GenBank/DDBJ databases">
        <title>Genomic Encyclopedia of Type Strains, Phase IV (KMG-IV): sequencing the most valuable type-strain genomes for metagenomic binning, comparative biology and taxonomic classification.</title>
        <authorList>
            <person name="Goeker M."/>
        </authorList>
    </citation>
    <scope>NUCLEOTIDE SEQUENCE [LARGE SCALE GENOMIC DNA]</scope>
    <source>
        <strain evidence="2 3">DSM 24984</strain>
    </source>
</reference>
<organism evidence="2 3">
    <name type="scientific">Seleniivibrio woodruffii</name>
    <dbReference type="NCBI Taxonomy" id="1078050"/>
    <lineage>
        <taxon>Bacteria</taxon>
        <taxon>Pseudomonadati</taxon>
        <taxon>Deferribacterota</taxon>
        <taxon>Deferribacteres</taxon>
        <taxon>Deferribacterales</taxon>
        <taxon>Geovibrionaceae</taxon>
        <taxon>Seleniivibrio</taxon>
    </lineage>
</organism>
<proteinExistence type="predicted"/>
<dbReference type="AlphaFoldDB" id="A0A4R1K8F2"/>
<dbReference type="SMART" id="SM00287">
    <property type="entry name" value="SH3b"/>
    <property type="match status" value="1"/>
</dbReference>
<evidence type="ECO:0000313" key="2">
    <source>
        <dbReference type="EMBL" id="TCK60574.1"/>
    </source>
</evidence>
<feature type="domain" description="SH3b" evidence="1">
    <location>
        <begin position="166"/>
        <end position="232"/>
    </location>
</feature>
<evidence type="ECO:0000313" key="3">
    <source>
        <dbReference type="Proteomes" id="UP000294614"/>
    </source>
</evidence>
<comment type="caution">
    <text evidence="2">The sequence shown here is derived from an EMBL/GenBank/DDBJ whole genome shotgun (WGS) entry which is preliminary data.</text>
</comment>
<keyword evidence="3" id="KW-1185">Reference proteome</keyword>
<dbReference type="Gene3D" id="2.30.30.40">
    <property type="entry name" value="SH3 Domains"/>
    <property type="match status" value="1"/>
</dbReference>
<dbReference type="OrthoDB" id="9984707at2"/>